<keyword evidence="2" id="KW-1185">Reference proteome</keyword>
<accession>A0A2B7YZR7</accession>
<comment type="caution">
    <text evidence="1">The sequence shown here is derived from an EMBL/GenBank/DDBJ whole genome shotgun (WGS) entry which is preliminary data.</text>
</comment>
<name>A0A2B7YZR7_POLH7</name>
<dbReference type="EMBL" id="PDNA01000016">
    <property type="protein sequence ID" value="PGH26463.1"/>
    <property type="molecule type" value="Genomic_DNA"/>
</dbReference>
<dbReference type="AlphaFoldDB" id="A0A2B7YZR7"/>
<reference evidence="1 2" key="1">
    <citation type="submission" date="2017-10" db="EMBL/GenBank/DDBJ databases">
        <title>Comparative genomics in systemic dimorphic fungi from Ajellomycetaceae.</title>
        <authorList>
            <person name="Munoz J.F."/>
            <person name="Mcewen J.G."/>
            <person name="Clay O.K."/>
            <person name="Cuomo C.A."/>
        </authorList>
    </citation>
    <scope>NUCLEOTIDE SEQUENCE [LARGE SCALE GENOMIC DNA]</scope>
    <source>
        <strain evidence="1 2">UAMH7299</strain>
    </source>
</reference>
<gene>
    <name evidence="1" type="ORF">AJ80_01776</name>
</gene>
<proteinExistence type="predicted"/>
<dbReference type="Proteomes" id="UP000224634">
    <property type="component" value="Unassembled WGS sequence"/>
</dbReference>
<dbReference type="SUPFAM" id="SSF56112">
    <property type="entry name" value="Protein kinase-like (PK-like)"/>
    <property type="match status" value="1"/>
</dbReference>
<sequence length="173" mass="19936">MELNINLKDVIFYKELHSSEHSMIFHYRPKGRLYYGNGSYIEPSCYKAEVSAYKRLQERGLGEKDFVPRFYGREGALWAEAVEAITGALVMHGDLKPRNRVVVPAAGGDGESEKDRVLLIDFDRAQVFDEASITEEQREWLVEDNYIARQMARDVELDVREGRLKHSYLAFAT</sequence>
<dbReference type="STRING" id="1447883.A0A2B7YZR7"/>
<evidence type="ECO:0008006" key="3">
    <source>
        <dbReference type="Google" id="ProtNLM"/>
    </source>
</evidence>
<protein>
    <recommendedName>
        <fullName evidence="3">Protein kinase domain-containing protein</fullName>
    </recommendedName>
</protein>
<dbReference type="OrthoDB" id="4185642at2759"/>
<evidence type="ECO:0000313" key="2">
    <source>
        <dbReference type="Proteomes" id="UP000224634"/>
    </source>
</evidence>
<organism evidence="1 2">
    <name type="scientific">Polytolypa hystricis (strain UAMH7299)</name>
    <dbReference type="NCBI Taxonomy" id="1447883"/>
    <lineage>
        <taxon>Eukaryota</taxon>
        <taxon>Fungi</taxon>
        <taxon>Dikarya</taxon>
        <taxon>Ascomycota</taxon>
        <taxon>Pezizomycotina</taxon>
        <taxon>Eurotiomycetes</taxon>
        <taxon>Eurotiomycetidae</taxon>
        <taxon>Onygenales</taxon>
        <taxon>Onygenales incertae sedis</taxon>
        <taxon>Polytolypa</taxon>
    </lineage>
</organism>
<evidence type="ECO:0000313" key="1">
    <source>
        <dbReference type="EMBL" id="PGH26463.1"/>
    </source>
</evidence>
<dbReference type="InterPro" id="IPR011009">
    <property type="entry name" value="Kinase-like_dom_sf"/>
</dbReference>